<evidence type="ECO:0000313" key="2">
    <source>
        <dbReference type="EMBL" id="QNQ10991.1"/>
    </source>
</evidence>
<organism evidence="2 3">
    <name type="scientific">Sphingomonas alpina</name>
    <dbReference type="NCBI Taxonomy" id="653931"/>
    <lineage>
        <taxon>Bacteria</taxon>
        <taxon>Pseudomonadati</taxon>
        <taxon>Pseudomonadota</taxon>
        <taxon>Alphaproteobacteria</taxon>
        <taxon>Sphingomonadales</taxon>
        <taxon>Sphingomonadaceae</taxon>
        <taxon>Sphingomonas</taxon>
    </lineage>
</organism>
<dbReference type="InterPro" id="IPR011990">
    <property type="entry name" value="TPR-like_helical_dom_sf"/>
</dbReference>
<evidence type="ECO:0000313" key="3">
    <source>
        <dbReference type="Proteomes" id="UP000516148"/>
    </source>
</evidence>
<dbReference type="SUPFAM" id="SSF48452">
    <property type="entry name" value="TPR-like"/>
    <property type="match status" value="1"/>
</dbReference>
<proteinExistence type="predicted"/>
<dbReference type="EMBL" id="CP061038">
    <property type="protein sequence ID" value="QNQ10991.1"/>
    <property type="molecule type" value="Genomic_DNA"/>
</dbReference>
<dbReference type="AlphaFoldDB" id="A0A7H0LMT8"/>
<evidence type="ECO:0000259" key="1">
    <source>
        <dbReference type="PROSITE" id="PS52015"/>
    </source>
</evidence>
<dbReference type="KEGG" id="spap:H3Z74_07455"/>
<dbReference type="SUPFAM" id="SSF74653">
    <property type="entry name" value="TolA/TonB C-terminal domain"/>
    <property type="match status" value="1"/>
</dbReference>
<feature type="domain" description="TonB C-terminal" evidence="1">
    <location>
        <begin position="565"/>
        <end position="657"/>
    </location>
</feature>
<dbReference type="Gene3D" id="1.25.40.10">
    <property type="entry name" value="Tetratricopeptide repeat domain"/>
    <property type="match status" value="1"/>
</dbReference>
<gene>
    <name evidence="2" type="ORF">H3Z74_07455</name>
</gene>
<dbReference type="Proteomes" id="UP000516148">
    <property type="component" value="Chromosome"/>
</dbReference>
<keyword evidence="3" id="KW-1185">Reference proteome</keyword>
<accession>A0A7H0LMT8</accession>
<name>A0A7H0LMT8_9SPHN</name>
<dbReference type="InterPro" id="IPR037682">
    <property type="entry name" value="TonB_C"/>
</dbReference>
<sequence length="657" mass="69588">MLGILLIAAQAVTPTPGSISVSQATPAKRTVQQDFEAATALQDADNYAGALAAWEALEKRIPNNKRSLAIIHVRKSSALVGLWRDDEAVAAARAGLAGLPAGDTTLQEDRFRAWANLARIAEASLDYASAAEAYRQAEAIAPNAGERVAVFRGLVETETFTDPDAATRDMARAEAFVAPLTIEAKSRAILKRVKSQLLMNQGNYAAAQAEAGLSVKLLGGLTARTDLYDVASRSNYAIAALLGGKTEEARRYMAMTGAGRLSKGNFDPGSQMKVPDCGGEGGLKPDDVAVVEFSVADDGAVRAASPVYAAGGGAVALEFARAARGWSFNPQQMKEMPTFFRARARVELRCSTAFTRPSIGDYLDGELGRWLIAKKVSLPAIEAGSDAAALPKLKLQLTKSEAADGPNALSLVPLLYAIAHNAVATRDESYAAATRALSILDTNGAKGAGRLAVDRLTWTTARSESWRPRAVARTTMAALSSPAYADDPEALSAGRLMLADTLRNFDENGAVAVLKQVGDESRLPANHPLRVGALVRLASLEQANGNVDAARAAFESSGLAANQCALIDSPPRFLHAGGSFPMEARQWGFEGWTQVQFDVAADGKVLNERAIVSYPPFVFTKAGKETLATAKYEKSFRPDGGLGCGGSMQRVKFQIQN</sequence>
<reference evidence="2 3" key="1">
    <citation type="submission" date="2020-09" db="EMBL/GenBank/DDBJ databases">
        <title>Sphingomonas sp., a new species isolated from pork steak.</title>
        <authorList>
            <person name="Heidler von Heilborn D."/>
        </authorList>
    </citation>
    <scope>NUCLEOTIDE SEQUENCE [LARGE SCALE GENOMIC DNA]</scope>
    <source>
        <strain evidence="3">S8-3T</strain>
    </source>
</reference>
<protein>
    <recommendedName>
        <fullName evidence="1">TonB C-terminal domain-containing protein</fullName>
    </recommendedName>
</protein>
<dbReference type="RefSeq" id="WP_187763278.1">
    <property type="nucleotide sequence ID" value="NZ_CP061038.1"/>
</dbReference>
<dbReference type="Gene3D" id="3.30.2420.10">
    <property type="entry name" value="TonB"/>
    <property type="match status" value="1"/>
</dbReference>
<dbReference type="PROSITE" id="PS52015">
    <property type="entry name" value="TONB_CTD"/>
    <property type="match status" value="1"/>
</dbReference>
<dbReference type="GO" id="GO:0055085">
    <property type="term" value="P:transmembrane transport"/>
    <property type="evidence" value="ECO:0007669"/>
    <property type="project" value="InterPro"/>
</dbReference>